<accession>A0A9D1UA02</accession>
<dbReference type="AlphaFoldDB" id="A0A9D1UA02"/>
<evidence type="ECO:0000313" key="3">
    <source>
        <dbReference type="Proteomes" id="UP000824264"/>
    </source>
</evidence>
<reference evidence="2" key="1">
    <citation type="journal article" date="2021" name="PeerJ">
        <title>Extensive microbial diversity within the chicken gut microbiome revealed by metagenomics and culture.</title>
        <authorList>
            <person name="Gilroy R."/>
            <person name="Ravi A."/>
            <person name="Getino M."/>
            <person name="Pursley I."/>
            <person name="Horton D.L."/>
            <person name="Alikhan N.F."/>
            <person name="Baker D."/>
            <person name="Gharbi K."/>
            <person name="Hall N."/>
            <person name="Watson M."/>
            <person name="Adriaenssens E.M."/>
            <person name="Foster-Nyarko E."/>
            <person name="Jarju S."/>
            <person name="Secka A."/>
            <person name="Antonio M."/>
            <person name="Oren A."/>
            <person name="Chaudhuri R.R."/>
            <person name="La Ragione R."/>
            <person name="Hildebrand F."/>
            <person name="Pallen M.J."/>
        </authorList>
    </citation>
    <scope>NUCLEOTIDE SEQUENCE</scope>
    <source>
        <strain evidence="2">ChiSxjej5B17-1746</strain>
    </source>
</reference>
<feature type="domain" description="Glycosyltransferase subfamily 4-like N-terminal" evidence="1">
    <location>
        <begin position="12"/>
        <end position="106"/>
    </location>
</feature>
<protein>
    <submittedName>
        <fullName evidence="2">Glycosyltransferase</fullName>
        <ecNumber evidence="2">2.4.-.-</ecNumber>
    </submittedName>
</protein>
<keyword evidence="2" id="KW-0328">Glycosyltransferase</keyword>
<dbReference type="GO" id="GO:0016757">
    <property type="term" value="F:glycosyltransferase activity"/>
    <property type="evidence" value="ECO:0007669"/>
    <property type="project" value="UniProtKB-KW"/>
</dbReference>
<dbReference type="SUPFAM" id="SSF53756">
    <property type="entry name" value="UDP-Glycosyltransferase/glycogen phosphorylase"/>
    <property type="match status" value="1"/>
</dbReference>
<name>A0A9D1UA02_9BACT</name>
<dbReference type="InterPro" id="IPR028098">
    <property type="entry name" value="Glyco_trans_4-like_N"/>
</dbReference>
<evidence type="ECO:0000259" key="1">
    <source>
        <dbReference type="Pfam" id="PF13439"/>
    </source>
</evidence>
<gene>
    <name evidence="2" type="ORF">H9874_07815</name>
</gene>
<proteinExistence type="predicted"/>
<reference evidence="2" key="2">
    <citation type="submission" date="2021-04" db="EMBL/GenBank/DDBJ databases">
        <authorList>
            <person name="Gilroy R."/>
        </authorList>
    </citation>
    <scope>NUCLEOTIDE SEQUENCE</scope>
    <source>
        <strain evidence="2">ChiSxjej5B17-1746</strain>
    </source>
</reference>
<dbReference type="Pfam" id="PF13439">
    <property type="entry name" value="Glyco_transf_4"/>
    <property type="match status" value="1"/>
</dbReference>
<dbReference type="EMBL" id="DXGI01000299">
    <property type="protein sequence ID" value="HIW79036.1"/>
    <property type="molecule type" value="Genomic_DNA"/>
</dbReference>
<feature type="non-terminal residue" evidence="2">
    <location>
        <position position="134"/>
    </location>
</feature>
<dbReference type="Gene3D" id="3.40.50.2000">
    <property type="entry name" value="Glycogen Phosphorylase B"/>
    <property type="match status" value="1"/>
</dbReference>
<dbReference type="EC" id="2.4.-.-" evidence="2"/>
<organism evidence="2 3">
    <name type="scientific">Candidatus Bilophila faecipullorum</name>
    <dbReference type="NCBI Taxonomy" id="2838482"/>
    <lineage>
        <taxon>Bacteria</taxon>
        <taxon>Pseudomonadati</taxon>
        <taxon>Thermodesulfobacteriota</taxon>
        <taxon>Desulfovibrionia</taxon>
        <taxon>Desulfovibrionales</taxon>
        <taxon>Desulfovibrionaceae</taxon>
        <taxon>Bilophila</taxon>
    </lineage>
</organism>
<dbReference type="Proteomes" id="UP000824264">
    <property type="component" value="Unassembled WGS sequence"/>
</dbReference>
<sequence>MNIAFVNATKGWGGVKTWYLQFAERLARRGNRVYVYGRQPEFVEAARERVGHAEQVRFGADLNPVAITFFLREFRRRNVEAVIVNIGKDLATAGVAARLLGLPVVQRIGLPGDISPRLKTRLLHAWIRPAFLCP</sequence>
<keyword evidence="2" id="KW-0808">Transferase</keyword>
<comment type="caution">
    <text evidence="2">The sequence shown here is derived from an EMBL/GenBank/DDBJ whole genome shotgun (WGS) entry which is preliminary data.</text>
</comment>
<evidence type="ECO:0000313" key="2">
    <source>
        <dbReference type="EMBL" id="HIW79036.1"/>
    </source>
</evidence>